<sequence>MKGRDGPPASEWHVASLVVRHRPDAIPALATAIAAAPGFELALQDPTRSVLLLECGGTSVVMDGIDRLNAVPGIYAVNLVYHHVEPQPPDDGPAVASAESIR</sequence>
<keyword evidence="3 4" id="KW-0143">Chaperone</keyword>
<comment type="function">
    <text evidence="4">Chaperone for NapA, the catalytic subunit of the periplasmic nitrate reductase. It binds directly and specifically to the twin-arginine signal peptide of NapA, preventing premature interaction with the Tat translocase and premature export.</text>
</comment>
<keyword evidence="2 4" id="KW-0963">Cytoplasm</keyword>
<evidence type="ECO:0000256" key="1">
    <source>
        <dbReference type="ARBA" id="ARBA00004496"/>
    </source>
</evidence>
<evidence type="ECO:0000256" key="3">
    <source>
        <dbReference type="ARBA" id="ARBA00023186"/>
    </source>
</evidence>
<comment type="subcellular location">
    <subcellularLocation>
        <location evidence="1 4">Cytoplasm</location>
    </subcellularLocation>
</comment>
<protein>
    <recommendedName>
        <fullName evidence="4">Chaperone NapD</fullName>
    </recommendedName>
    <alternativeName>
        <fullName evidence="4">NapA signal peptide-binding chaperone NapD</fullName>
    </alternativeName>
</protein>
<evidence type="ECO:0000256" key="2">
    <source>
        <dbReference type="ARBA" id="ARBA00022490"/>
    </source>
</evidence>
<comment type="similarity">
    <text evidence="4">Belongs to the NapD family.</text>
</comment>
<dbReference type="PANTHER" id="PTHR38603">
    <property type="entry name" value="CHAPERONE NAPD"/>
    <property type="match status" value="1"/>
</dbReference>
<name>A0ABT6JQ80_9GAMM</name>
<dbReference type="EMBL" id="JARXRN010000029">
    <property type="protein sequence ID" value="MDH5832116.1"/>
    <property type="molecule type" value="Genomic_DNA"/>
</dbReference>
<keyword evidence="6" id="KW-1185">Reference proteome</keyword>
<proteinExistence type="inferred from homology"/>
<dbReference type="Proteomes" id="UP001156831">
    <property type="component" value="Unassembled WGS sequence"/>
</dbReference>
<dbReference type="RefSeq" id="WP_280603121.1">
    <property type="nucleotide sequence ID" value="NZ_JARXRN010000029.1"/>
</dbReference>
<dbReference type="Pfam" id="PF03927">
    <property type="entry name" value="NapD"/>
    <property type="match status" value="1"/>
</dbReference>
<dbReference type="PANTHER" id="PTHR38603:SF1">
    <property type="entry name" value="CHAPERONE NAPD"/>
    <property type="match status" value="1"/>
</dbReference>
<gene>
    <name evidence="4" type="primary">napD</name>
    <name evidence="5" type="ORF">QFW80_16480</name>
</gene>
<evidence type="ECO:0000313" key="5">
    <source>
        <dbReference type="EMBL" id="MDH5832116.1"/>
    </source>
</evidence>
<reference evidence="5 6" key="1">
    <citation type="submission" date="2023-04" db="EMBL/GenBank/DDBJ databases">
        <title>Luteimonas sp. M1R5S18.</title>
        <authorList>
            <person name="Sun J.-Q."/>
        </authorList>
    </citation>
    <scope>NUCLEOTIDE SEQUENCE [LARGE SCALE GENOMIC DNA]</scope>
    <source>
        <strain evidence="5 6">M1R5S18</strain>
    </source>
</reference>
<dbReference type="InterPro" id="IPR005623">
    <property type="entry name" value="Chaperone_NapD_NO3_reduct"/>
</dbReference>
<comment type="subunit">
    <text evidence="4">Interacts with the cytoplasmic NapA precursor.</text>
</comment>
<comment type="caution">
    <text evidence="5">The sequence shown here is derived from an EMBL/GenBank/DDBJ whole genome shotgun (WGS) entry which is preliminary data.</text>
</comment>
<dbReference type="Gene3D" id="3.30.70.920">
    <property type="match status" value="1"/>
</dbReference>
<evidence type="ECO:0000256" key="4">
    <source>
        <dbReference type="HAMAP-Rule" id="MF_02200"/>
    </source>
</evidence>
<organism evidence="5 6">
    <name type="scientific">Luteimonas rhizosphaericola</name>
    <dbReference type="NCBI Taxonomy" id="3042024"/>
    <lineage>
        <taxon>Bacteria</taxon>
        <taxon>Pseudomonadati</taxon>
        <taxon>Pseudomonadota</taxon>
        <taxon>Gammaproteobacteria</taxon>
        <taxon>Lysobacterales</taxon>
        <taxon>Lysobacteraceae</taxon>
        <taxon>Luteimonas</taxon>
    </lineage>
</organism>
<dbReference type="HAMAP" id="MF_02200">
    <property type="entry name" value="NapD"/>
    <property type="match status" value="1"/>
</dbReference>
<accession>A0ABT6JQ80</accession>
<evidence type="ECO:0000313" key="6">
    <source>
        <dbReference type="Proteomes" id="UP001156831"/>
    </source>
</evidence>